<keyword evidence="3" id="KW-1185">Reference proteome</keyword>
<dbReference type="GO" id="GO:0008703">
    <property type="term" value="F:5-amino-6-(5-phosphoribosylamino)uracil reductase activity"/>
    <property type="evidence" value="ECO:0007669"/>
    <property type="project" value="InterPro"/>
</dbReference>
<accession>A0A2T0MM90</accession>
<sequence>MMSKLRCHISISLDGYVAGPNQSEQNPLGVGGDRLHDWVAPLAAFREAHGGQGGEVTASSRVFEESIANLGAGLMGRNMFGPIGGGPWGDGEWKGWWGDEPPFHYPVFVLTRHSREPVEMRGGTTYHFVTDGIESALDQAMKAAGGKDVMLWGGGDVARQYLAAGLLDELELHVVPVLLGGGSRLLDDLGGADVRLEQIRAVEAPDVTHLKYRILRGASA</sequence>
<name>A0A2T0MM90_9ACTN</name>
<protein>
    <submittedName>
        <fullName evidence="2">Dihydrofolate reductase</fullName>
    </submittedName>
</protein>
<gene>
    <name evidence="2" type="ORF">B0I32_12143</name>
</gene>
<proteinExistence type="predicted"/>
<dbReference type="GO" id="GO:0009231">
    <property type="term" value="P:riboflavin biosynthetic process"/>
    <property type="evidence" value="ECO:0007669"/>
    <property type="project" value="InterPro"/>
</dbReference>
<dbReference type="InterPro" id="IPR050765">
    <property type="entry name" value="Riboflavin_Biosynth_HTPR"/>
</dbReference>
<comment type="caution">
    <text evidence="2">The sequence shown here is derived from an EMBL/GenBank/DDBJ whole genome shotgun (WGS) entry which is preliminary data.</text>
</comment>
<dbReference type="PANTHER" id="PTHR38011:SF12">
    <property type="entry name" value="BIFUNCTIONAL DEAMINASE-REDUCTASE DOMAIN PROTEIN"/>
    <property type="match status" value="1"/>
</dbReference>
<dbReference type="AlphaFoldDB" id="A0A2T0MM90"/>
<evidence type="ECO:0000259" key="1">
    <source>
        <dbReference type="Pfam" id="PF01872"/>
    </source>
</evidence>
<dbReference type="RefSeq" id="WP_245956317.1">
    <property type="nucleotide sequence ID" value="NZ_PVNG01000021.1"/>
</dbReference>
<dbReference type="InterPro" id="IPR002734">
    <property type="entry name" value="RibDG_C"/>
</dbReference>
<organism evidence="2 3">
    <name type="scientific">Nonomuraea fuscirosea</name>
    <dbReference type="NCBI Taxonomy" id="1291556"/>
    <lineage>
        <taxon>Bacteria</taxon>
        <taxon>Bacillati</taxon>
        <taxon>Actinomycetota</taxon>
        <taxon>Actinomycetes</taxon>
        <taxon>Streptosporangiales</taxon>
        <taxon>Streptosporangiaceae</taxon>
        <taxon>Nonomuraea</taxon>
    </lineage>
</organism>
<dbReference type="Proteomes" id="UP000238312">
    <property type="component" value="Unassembled WGS sequence"/>
</dbReference>
<dbReference type="InterPro" id="IPR024072">
    <property type="entry name" value="DHFR-like_dom_sf"/>
</dbReference>
<dbReference type="Gene3D" id="3.40.430.10">
    <property type="entry name" value="Dihydrofolate Reductase, subunit A"/>
    <property type="match status" value="1"/>
</dbReference>
<evidence type="ECO:0000313" key="2">
    <source>
        <dbReference type="EMBL" id="PRX58939.1"/>
    </source>
</evidence>
<dbReference type="PANTHER" id="PTHR38011">
    <property type="entry name" value="DIHYDROFOLATE REDUCTASE FAMILY PROTEIN (AFU_ORTHOLOGUE AFUA_8G06820)"/>
    <property type="match status" value="1"/>
</dbReference>
<reference evidence="2 3" key="1">
    <citation type="submission" date="2018-03" db="EMBL/GenBank/DDBJ databases">
        <title>Genomic Encyclopedia of Type Strains, Phase III (KMG-III): the genomes of soil and plant-associated and newly described type strains.</title>
        <authorList>
            <person name="Whitman W."/>
        </authorList>
    </citation>
    <scope>NUCLEOTIDE SEQUENCE [LARGE SCALE GENOMIC DNA]</scope>
    <source>
        <strain evidence="2 3">CGMCC 4.7104</strain>
    </source>
</reference>
<feature type="domain" description="Bacterial bifunctional deaminase-reductase C-terminal" evidence="1">
    <location>
        <begin position="4"/>
        <end position="201"/>
    </location>
</feature>
<dbReference type="Pfam" id="PF01872">
    <property type="entry name" value="RibD_C"/>
    <property type="match status" value="1"/>
</dbReference>
<dbReference type="SUPFAM" id="SSF53597">
    <property type="entry name" value="Dihydrofolate reductase-like"/>
    <property type="match status" value="1"/>
</dbReference>
<evidence type="ECO:0000313" key="3">
    <source>
        <dbReference type="Proteomes" id="UP000238312"/>
    </source>
</evidence>
<dbReference type="EMBL" id="PVNG01000021">
    <property type="protein sequence ID" value="PRX58939.1"/>
    <property type="molecule type" value="Genomic_DNA"/>
</dbReference>